<name>A0A7V4TYD3_CALAY</name>
<proteinExistence type="predicted"/>
<dbReference type="Proteomes" id="UP000885779">
    <property type="component" value="Unassembled WGS sequence"/>
</dbReference>
<reference evidence="1" key="1">
    <citation type="journal article" date="2020" name="mSystems">
        <title>Genome- and Community-Level Interaction Insights into Carbon Utilization and Element Cycling Functions of Hydrothermarchaeota in Hydrothermal Sediment.</title>
        <authorList>
            <person name="Zhou Z."/>
            <person name="Liu Y."/>
            <person name="Xu W."/>
            <person name="Pan J."/>
            <person name="Luo Z.H."/>
            <person name="Li M."/>
        </authorList>
    </citation>
    <scope>NUCLEOTIDE SEQUENCE [LARGE SCALE GENOMIC DNA]</scope>
    <source>
        <strain evidence="1">HyVt-577</strain>
    </source>
</reference>
<dbReference type="InterPro" id="IPR021516">
    <property type="entry name" value="DUF3179"/>
</dbReference>
<dbReference type="AlphaFoldDB" id="A0A7V4TYD3"/>
<organism evidence="1">
    <name type="scientific">Caldithrix abyssi</name>
    <dbReference type="NCBI Taxonomy" id="187145"/>
    <lineage>
        <taxon>Bacteria</taxon>
        <taxon>Pseudomonadati</taxon>
        <taxon>Calditrichota</taxon>
        <taxon>Calditrichia</taxon>
        <taxon>Calditrichales</taxon>
        <taxon>Calditrichaceae</taxon>
        <taxon>Caldithrix</taxon>
    </lineage>
</organism>
<sequence length="108" mass="12014">MKTMIQIILGILMTVISYKTTQGQPAQAKVVAVIDGDEMYRVLAPDDIPAIREPQFLSGTEAEEQMAPDEPVIALRIGGEARAYSLWQLDRHEIVNDYLGETPIAVTW</sequence>
<evidence type="ECO:0000313" key="1">
    <source>
        <dbReference type="EMBL" id="HGY54443.1"/>
    </source>
</evidence>
<dbReference type="Pfam" id="PF11376">
    <property type="entry name" value="DUF3179"/>
    <property type="match status" value="1"/>
</dbReference>
<gene>
    <name evidence="1" type="ORF">ENK44_01950</name>
</gene>
<comment type="caution">
    <text evidence="1">The sequence shown here is derived from an EMBL/GenBank/DDBJ whole genome shotgun (WGS) entry which is preliminary data.</text>
</comment>
<accession>A0A7V4TYD3</accession>
<dbReference type="EMBL" id="DRQG01000019">
    <property type="protein sequence ID" value="HGY54443.1"/>
    <property type="molecule type" value="Genomic_DNA"/>
</dbReference>
<protein>
    <submittedName>
        <fullName evidence="1">DUF3179 domain-containing protein</fullName>
    </submittedName>
</protein>